<comment type="caution">
    <text evidence="1">The sequence shown here is derived from an EMBL/GenBank/DDBJ whole genome shotgun (WGS) entry which is preliminary data.</text>
</comment>
<proteinExistence type="predicted"/>
<keyword evidence="2" id="KW-1185">Reference proteome</keyword>
<organism evidence="1 2">
    <name type="scientific">Dendrolimus kikuchii</name>
    <dbReference type="NCBI Taxonomy" id="765133"/>
    <lineage>
        <taxon>Eukaryota</taxon>
        <taxon>Metazoa</taxon>
        <taxon>Ecdysozoa</taxon>
        <taxon>Arthropoda</taxon>
        <taxon>Hexapoda</taxon>
        <taxon>Insecta</taxon>
        <taxon>Pterygota</taxon>
        <taxon>Neoptera</taxon>
        <taxon>Endopterygota</taxon>
        <taxon>Lepidoptera</taxon>
        <taxon>Glossata</taxon>
        <taxon>Ditrysia</taxon>
        <taxon>Bombycoidea</taxon>
        <taxon>Lasiocampidae</taxon>
        <taxon>Dendrolimus</taxon>
    </lineage>
</organism>
<evidence type="ECO:0000313" key="1">
    <source>
        <dbReference type="EMBL" id="KAJ0174062.1"/>
    </source>
</evidence>
<dbReference type="Proteomes" id="UP000824533">
    <property type="component" value="Linkage Group LG18"/>
</dbReference>
<name>A0ACC1CR47_9NEOP</name>
<reference evidence="1 2" key="1">
    <citation type="journal article" date="2021" name="Front. Genet.">
        <title>Chromosome-Level Genome Assembly Reveals Significant Gene Expansion in the Toll and IMD Signaling Pathways of Dendrolimus kikuchii.</title>
        <authorList>
            <person name="Zhou J."/>
            <person name="Wu P."/>
            <person name="Xiong Z."/>
            <person name="Liu N."/>
            <person name="Zhao N."/>
            <person name="Ji M."/>
            <person name="Qiu Y."/>
            <person name="Yang B."/>
        </authorList>
    </citation>
    <scope>NUCLEOTIDE SEQUENCE [LARGE SCALE GENOMIC DNA]</scope>
    <source>
        <strain evidence="1">Ann1</strain>
    </source>
</reference>
<accession>A0ACC1CR47</accession>
<evidence type="ECO:0000313" key="2">
    <source>
        <dbReference type="Proteomes" id="UP000824533"/>
    </source>
</evidence>
<gene>
    <name evidence="1" type="ORF">K1T71_010208</name>
</gene>
<dbReference type="EMBL" id="CM034404">
    <property type="protein sequence ID" value="KAJ0174062.1"/>
    <property type="molecule type" value="Genomic_DNA"/>
</dbReference>
<sequence length="901" mass="104362">MDDSQGSDILSQSVDVFCDSPTNMDQDTYGNFITNTKLALSKNCDIHNTSFSEYFASLLNDCYVSISKSLDLIIELCTESDVPLNKLMDYLNNTIDILKMLSNYIKNLVESVVFTCRNSKMLPGTMGRILIIIFTHCKDSEPIYGSYLGTVEKQLKELFRMCHELQLTYLLILEKHFLFDFDEIEDHNILVQALEINLRIGEIVHKLDVKTMAEQWKAFTTICEKYTAHIINKDIIHNCTKILCEMIINNIKNVEINQDEKVLLRSCKVTCFTIKILIKLCTVFKTSTLIKYDHILELLIFTFLNSDPYMEMLGKSSQFICLMNTNIIGPMEYLIKELLLEERFLHCVTTYDVRLSKNKDDLLGFILLIATTMKIQTQMGSRERTSNNMKTELVQCVYGILPYCYTWYNIGLKFNIEPLSVQHRTIGLNEYLLTHTVSLVATMNSEEYNVVEQCMTNALLSTDFIPAMFSANLWMLLSRFSSKKLILTQVQNLCKFYSLLKSHVLFDNSPQVVYLSYTIAKLFQVLNYEERARMYETHPLDENLSIWGMLELKYLPEEMQNDIESIILDELKLKLSNVSRNDGDFCKDVHNITSLMNIASTLSINYNLLVGDVVCTWSKLCPEDNFILVQHFENGTLWCIKFMAALTSLTCSMASVLCSKHEDLIKVFHVISKLVQIDCLEIKLLLMDILCKFCSRNIYDENDIIECFLVPSFRNIIQSDDPIIKNKLLLMLYENIDQFNFNKIICKAIKDKFELKQTWLELKKCRILRKHYLEEKKILELSNFEFTHKCIKGVVEISQSNNEIEISQSNNEIEISQSNNEIEISQSGSNFDLVDIDTLFNNESDTEPQCKKIKLNRNETDDIIATLESNILTLYKTKENITSEHKSKIKQLYSHLQNIVD</sequence>
<protein>
    <submittedName>
        <fullName evidence="1">Uncharacterized protein</fullName>
    </submittedName>
</protein>